<dbReference type="SMART" id="SM00906">
    <property type="entry name" value="Fungal_trans"/>
    <property type="match status" value="1"/>
</dbReference>
<keyword evidence="5" id="KW-0539">Nucleus</keyword>
<dbReference type="Pfam" id="PF04082">
    <property type="entry name" value="Fungal_trans"/>
    <property type="match status" value="1"/>
</dbReference>
<name>A0A1V6QXA1_9EURO</name>
<dbReference type="InterPro" id="IPR007219">
    <property type="entry name" value="XnlR_reg_dom"/>
</dbReference>
<sequence>MATNFTFATQSSRPKSRRFRSRKACDDCRRRKRRCQHQLPRGSVSQSPHPQKLVWMDTNSIPESDHSADAISRWRDHREIPRSSSRQLSEGRREKVQPQEQLENQPQEEEPDEQSKLQKLRSDSSVSPPTPRFVGDSNPEARLLDEHHSPEDAQETNPGKVGVWIQPGPKGPTGNTNNPCFSPTQHSSPKRGPGRSQYPVSDLLSDNTIKVLSGFYFANMHPIIPLLNEEEYWQSLSRGAIPMPLVHVVCLLAAKDNGAENHLKLLQGRETIVPVRKFCSQLYGSLSTLSRHTMKKTTMMRILGLLSLHQEGSDGVEEASGCIAQAIHYAQSLALHLPRPNDGDGDLKRAFWCLWTLDRLNAATNSRPCVMADMDIAVSDLTPQESGFVAFNVLFRIAKMLNKVIGLYRPKLEETPSGWDSGFPGFEHIMSEMDAWSLNPSTIATLHLFFLATAILAHRLKTITTLPSPTPARLRQQLSAIQVVRYMQDQTRRNALHPFPIVVYATSLALSVSYQQLRYSRVFSDQEDARQDFNTGCEVLQELRRKWGSADAMAALANRISGAVDQLPCLDILRVNRSDRTKSDSNLAENLTSMIDQQPTDLSMADCSADSQTAMSRLETMNLFAGMDDVSWMYLDAENPVSFDSFPVEFEELYSVW</sequence>
<evidence type="ECO:0000259" key="7">
    <source>
        <dbReference type="SMART" id="SM00906"/>
    </source>
</evidence>
<organism evidence="8 9">
    <name type="scientific">Penicillium solitum</name>
    <dbReference type="NCBI Taxonomy" id="60172"/>
    <lineage>
        <taxon>Eukaryota</taxon>
        <taxon>Fungi</taxon>
        <taxon>Dikarya</taxon>
        <taxon>Ascomycota</taxon>
        <taxon>Pezizomycotina</taxon>
        <taxon>Eurotiomycetes</taxon>
        <taxon>Eurotiomycetidae</taxon>
        <taxon>Eurotiales</taxon>
        <taxon>Aspergillaceae</taxon>
        <taxon>Penicillium</taxon>
    </lineage>
</organism>
<feature type="domain" description="Xylanolytic transcriptional activator regulatory" evidence="7">
    <location>
        <begin position="319"/>
        <end position="388"/>
    </location>
</feature>
<gene>
    <name evidence="8" type="ORF">PENSOL_c030G04322</name>
</gene>
<keyword evidence="2" id="KW-0805">Transcription regulation</keyword>
<keyword evidence="3" id="KW-0238">DNA-binding</keyword>
<protein>
    <recommendedName>
        <fullName evidence="7">Xylanolytic transcriptional activator regulatory domain-containing protein</fullName>
    </recommendedName>
</protein>
<dbReference type="Proteomes" id="UP000191612">
    <property type="component" value="Unassembled WGS sequence"/>
</dbReference>
<evidence type="ECO:0000256" key="5">
    <source>
        <dbReference type="ARBA" id="ARBA00023242"/>
    </source>
</evidence>
<evidence type="ECO:0000313" key="9">
    <source>
        <dbReference type="Proteomes" id="UP000191612"/>
    </source>
</evidence>
<dbReference type="PANTHER" id="PTHR47171">
    <property type="entry name" value="FARA-RELATED"/>
    <property type="match status" value="1"/>
</dbReference>
<feature type="compositionally biased region" description="Basic and acidic residues" evidence="6">
    <location>
        <begin position="113"/>
        <end position="122"/>
    </location>
</feature>
<feature type="region of interest" description="Disordered" evidence="6">
    <location>
        <begin position="1"/>
        <end position="200"/>
    </location>
</feature>
<dbReference type="PANTHER" id="PTHR47171:SF6">
    <property type="entry name" value="SPECIFIC TRANSCRIPTION FACTOR, PUTATIVE (AFU_ORTHOLOGUE AFUA_2G06130)-RELATED"/>
    <property type="match status" value="1"/>
</dbReference>
<feature type="compositionally biased region" description="Basic and acidic residues" evidence="6">
    <location>
        <begin position="63"/>
        <end position="81"/>
    </location>
</feature>
<dbReference type="STRING" id="60172.A0A1V6QXA1"/>
<dbReference type="InterPro" id="IPR036864">
    <property type="entry name" value="Zn2-C6_fun-type_DNA-bd_sf"/>
</dbReference>
<feature type="compositionally biased region" description="Polar residues" evidence="6">
    <location>
        <begin position="173"/>
        <end position="187"/>
    </location>
</feature>
<evidence type="ECO:0000256" key="1">
    <source>
        <dbReference type="ARBA" id="ARBA00022833"/>
    </source>
</evidence>
<evidence type="ECO:0000256" key="4">
    <source>
        <dbReference type="ARBA" id="ARBA00023163"/>
    </source>
</evidence>
<keyword evidence="4" id="KW-0804">Transcription</keyword>
<evidence type="ECO:0000256" key="3">
    <source>
        <dbReference type="ARBA" id="ARBA00023125"/>
    </source>
</evidence>
<dbReference type="CDD" id="cd12148">
    <property type="entry name" value="fungal_TF_MHR"/>
    <property type="match status" value="1"/>
</dbReference>
<dbReference type="AlphaFoldDB" id="A0A1V6QXA1"/>
<keyword evidence="9" id="KW-1185">Reference proteome</keyword>
<feature type="compositionally biased region" description="Polar residues" evidence="6">
    <location>
        <begin position="1"/>
        <end position="10"/>
    </location>
</feature>
<dbReference type="GO" id="GO:0003677">
    <property type="term" value="F:DNA binding"/>
    <property type="evidence" value="ECO:0007669"/>
    <property type="project" value="UniProtKB-KW"/>
</dbReference>
<comment type="caution">
    <text evidence="8">The sequence shown here is derived from an EMBL/GenBank/DDBJ whole genome shotgun (WGS) entry which is preliminary data.</text>
</comment>
<accession>A0A1V6QXA1</accession>
<evidence type="ECO:0000256" key="6">
    <source>
        <dbReference type="SAM" id="MobiDB-lite"/>
    </source>
</evidence>
<keyword evidence="1" id="KW-0862">Zinc</keyword>
<reference evidence="9" key="1">
    <citation type="journal article" date="2017" name="Nat. Microbiol.">
        <title>Global analysis of biosynthetic gene clusters reveals vast potential of secondary metabolite production in Penicillium species.</title>
        <authorList>
            <person name="Nielsen J.C."/>
            <person name="Grijseels S."/>
            <person name="Prigent S."/>
            <person name="Ji B."/>
            <person name="Dainat J."/>
            <person name="Nielsen K.F."/>
            <person name="Frisvad J.C."/>
            <person name="Workman M."/>
            <person name="Nielsen J."/>
        </authorList>
    </citation>
    <scope>NUCLEOTIDE SEQUENCE [LARGE SCALE GENOMIC DNA]</scope>
    <source>
        <strain evidence="9">IBT 29525</strain>
    </source>
</reference>
<evidence type="ECO:0000313" key="8">
    <source>
        <dbReference type="EMBL" id="OQD93804.1"/>
    </source>
</evidence>
<evidence type="ECO:0000256" key="2">
    <source>
        <dbReference type="ARBA" id="ARBA00023015"/>
    </source>
</evidence>
<dbReference type="SUPFAM" id="SSF57701">
    <property type="entry name" value="Zn2/Cys6 DNA-binding domain"/>
    <property type="match status" value="1"/>
</dbReference>
<dbReference type="EMBL" id="MDYO01000030">
    <property type="protein sequence ID" value="OQD93804.1"/>
    <property type="molecule type" value="Genomic_DNA"/>
</dbReference>
<dbReference type="GO" id="GO:0006351">
    <property type="term" value="P:DNA-templated transcription"/>
    <property type="evidence" value="ECO:0007669"/>
    <property type="project" value="InterPro"/>
</dbReference>
<dbReference type="GO" id="GO:0000981">
    <property type="term" value="F:DNA-binding transcription factor activity, RNA polymerase II-specific"/>
    <property type="evidence" value="ECO:0007669"/>
    <property type="project" value="InterPro"/>
</dbReference>
<feature type="compositionally biased region" description="Basic and acidic residues" evidence="6">
    <location>
        <begin position="142"/>
        <end position="151"/>
    </location>
</feature>
<proteinExistence type="predicted"/>
<dbReference type="GO" id="GO:0008270">
    <property type="term" value="F:zinc ion binding"/>
    <property type="evidence" value="ECO:0007669"/>
    <property type="project" value="InterPro"/>
</dbReference>
<dbReference type="InterPro" id="IPR052073">
    <property type="entry name" value="Amide_Lactam_Regulators"/>
</dbReference>